<dbReference type="RefSeq" id="WP_378120190.1">
    <property type="nucleotide sequence ID" value="NZ_JBHRTF010000006.1"/>
</dbReference>
<dbReference type="InterPro" id="IPR024517">
    <property type="entry name" value="Glycogen_phosphorylase_DUF3417"/>
</dbReference>
<dbReference type="Pfam" id="PF11897">
    <property type="entry name" value="DUF3417"/>
    <property type="match status" value="1"/>
</dbReference>
<gene>
    <name evidence="5" type="primary">glgP</name>
    <name evidence="5" type="ORF">ACFODX_13920</name>
</gene>
<dbReference type="SUPFAM" id="SSF53756">
    <property type="entry name" value="UDP-Glycosyltransferase/glycogen phosphorylase"/>
    <property type="match status" value="1"/>
</dbReference>
<dbReference type="PANTHER" id="PTHR42655">
    <property type="entry name" value="GLYCOGEN PHOSPHORYLASE"/>
    <property type="match status" value="1"/>
</dbReference>
<keyword evidence="6" id="KW-1185">Reference proteome</keyword>
<proteinExistence type="inferred from homology"/>
<dbReference type="InterPro" id="IPR011834">
    <property type="entry name" value="Agluc_phsphrylas"/>
</dbReference>
<dbReference type="InterPro" id="IPR000811">
    <property type="entry name" value="Glyco_trans_35"/>
</dbReference>
<evidence type="ECO:0000256" key="3">
    <source>
        <dbReference type="ARBA" id="ARBA00022533"/>
    </source>
</evidence>
<dbReference type="Pfam" id="PF00343">
    <property type="entry name" value="Phosphorylase"/>
    <property type="match status" value="1"/>
</dbReference>
<dbReference type="EMBL" id="JBHRTF010000006">
    <property type="protein sequence ID" value="MFC3116665.1"/>
    <property type="molecule type" value="Genomic_DNA"/>
</dbReference>
<feature type="domain" description="DUF3417" evidence="4">
    <location>
        <begin position="8"/>
        <end position="115"/>
    </location>
</feature>
<reference evidence="6" key="1">
    <citation type="journal article" date="2019" name="Int. J. Syst. Evol. Microbiol.">
        <title>The Global Catalogue of Microorganisms (GCM) 10K type strain sequencing project: providing services to taxonomists for standard genome sequencing and annotation.</title>
        <authorList>
            <consortium name="The Broad Institute Genomics Platform"/>
            <consortium name="The Broad Institute Genome Sequencing Center for Infectious Disease"/>
            <person name="Wu L."/>
            <person name="Ma J."/>
        </authorList>
    </citation>
    <scope>NUCLEOTIDE SEQUENCE [LARGE SCALE GENOMIC DNA]</scope>
    <source>
        <strain evidence="6">KCTC 52237</strain>
    </source>
</reference>
<dbReference type="Proteomes" id="UP001595555">
    <property type="component" value="Unassembled WGS sequence"/>
</dbReference>
<evidence type="ECO:0000256" key="2">
    <source>
        <dbReference type="ARBA" id="ARBA00006047"/>
    </source>
</evidence>
<comment type="catalytic activity">
    <reaction evidence="1">
        <text>[(1-&gt;4)-alpha-D-glucosyl](n) + phosphate = [(1-&gt;4)-alpha-D-glucosyl](n-1) + alpha-D-glucose 1-phosphate</text>
        <dbReference type="Rhea" id="RHEA:41732"/>
        <dbReference type="Rhea" id="RHEA-COMP:9584"/>
        <dbReference type="Rhea" id="RHEA-COMP:9586"/>
        <dbReference type="ChEBI" id="CHEBI:15444"/>
        <dbReference type="ChEBI" id="CHEBI:43474"/>
        <dbReference type="ChEBI" id="CHEBI:58601"/>
        <dbReference type="EC" id="2.4.1.1"/>
    </reaction>
</comment>
<dbReference type="InterPro" id="IPR052182">
    <property type="entry name" value="Glycogen/Maltodextrin_Phosph"/>
</dbReference>
<name>A0ABV7FHG6_9GAMM</name>
<evidence type="ECO:0000313" key="6">
    <source>
        <dbReference type="Proteomes" id="UP001595555"/>
    </source>
</evidence>
<sequence length="836" mass="94816">MPNLNRPLPPALAILNTLAADLWWSWNHAGDALWHRLNPAVWQNTGNPVSVLQFTSNQHLEKLATDQEFLQLLAQLVAERDRYLAAPGWYDQHCPESPLKTIAYFSMEFGVCDALPLYAGGLGILAGDYLKTASDLAVPLVGVGLLYQEGYFRQSFDNQGWQQQTYLFNDPGSLPLTPLLDSDGSWMDVATNFLCREVLFRVWVAQVGRVKLYLLDSNHPCNQPRDRGITSQLYGGGTELRLVQEIALGIGGWRLLEQLGIEVDICHLNEGHAAFATLERIRAYCTKYRVDFWQALWATRSGNLFTTHTPVAAGFDRYPAELLRRYAGEIAPEMGVNMEDILALGRANPKDEQEDFNMAYLAMRTCAYSNGVSELHGRVSQRIFQPLFPRWPQREVPVGHVTNGVHIPSWASDASNRLWQQSFGDHLWQGDETGLTPDRWKTLSDEQLWQLISSGRADLVDYARMRYQRQWRHESSGASCNVPPPRPLDPNILTLGFARRFAEYKRPDLLLHDPERLAALLCNHRYPVQLLVAGKAHPADKLGKAKLQHWQTFLQREDIAKHLMFIEDYDIALARRLVQGVDVWINNPRRPWEACGTSGMKVLVNGGLNLSSLDGWWAEAYQPELGWALGKGEEYGPEHDAAEAEQLYQLLEQQIIPCFYERDNSDLPRRWLGLVRTSMMQLTPRFSTNRMLRDYLERYYIPAAHQYQERTANQGALAHELQQWQKHMAQHWHEIHLGNLVVGEDVDGLLAEAQVYLGGIAPAQVVIEIIADPVGELPAASVQMTLAYPLSGAINAYHYQARLPAHRPASDWSLRARAYHPKAQLPAENPLILWAD</sequence>
<comment type="similarity">
    <text evidence="2">Belongs to the glycogen phosphorylase family.</text>
</comment>
<evidence type="ECO:0000256" key="1">
    <source>
        <dbReference type="ARBA" id="ARBA00001275"/>
    </source>
</evidence>
<dbReference type="Gene3D" id="3.40.50.2000">
    <property type="entry name" value="Glycogen Phosphorylase B"/>
    <property type="match status" value="3"/>
</dbReference>
<accession>A0ABV7FHG6</accession>
<dbReference type="NCBIfam" id="TIGR02094">
    <property type="entry name" value="more_P_ylases"/>
    <property type="match status" value="1"/>
</dbReference>
<dbReference type="PANTHER" id="PTHR42655:SF1">
    <property type="entry name" value="GLYCOGEN PHOSPHORYLASE"/>
    <property type="match status" value="1"/>
</dbReference>
<keyword evidence="3" id="KW-0021">Allosteric enzyme</keyword>
<comment type="caution">
    <text evidence="5">The sequence shown here is derived from an EMBL/GenBank/DDBJ whole genome shotgun (WGS) entry which is preliminary data.</text>
</comment>
<dbReference type="PIRSF" id="PIRSF000460">
    <property type="entry name" value="Pprylas_GlgP"/>
    <property type="match status" value="1"/>
</dbReference>
<protein>
    <submittedName>
        <fullName evidence="5">Alpha-glucan family phosphorylase</fullName>
    </submittedName>
</protein>
<evidence type="ECO:0000313" key="5">
    <source>
        <dbReference type="EMBL" id="MFC3116665.1"/>
    </source>
</evidence>
<evidence type="ECO:0000259" key="4">
    <source>
        <dbReference type="Pfam" id="PF11897"/>
    </source>
</evidence>
<organism evidence="5 6">
    <name type="scientific">Cellvibrio fontiphilus</name>
    <dbReference type="NCBI Taxonomy" id="1815559"/>
    <lineage>
        <taxon>Bacteria</taxon>
        <taxon>Pseudomonadati</taxon>
        <taxon>Pseudomonadota</taxon>
        <taxon>Gammaproteobacteria</taxon>
        <taxon>Cellvibrionales</taxon>
        <taxon>Cellvibrionaceae</taxon>
        <taxon>Cellvibrio</taxon>
    </lineage>
</organism>